<reference evidence="1 2" key="1">
    <citation type="submission" date="2020-08" db="EMBL/GenBank/DDBJ databases">
        <title>Genomic Encyclopedia of Type Strains, Phase IV (KMG-IV): sequencing the most valuable type-strain genomes for metagenomic binning, comparative biology and taxonomic classification.</title>
        <authorList>
            <person name="Goeker M."/>
        </authorList>
    </citation>
    <scope>NUCLEOTIDE SEQUENCE [LARGE SCALE GENOMIC DNA]</scope>
    <source>
        <strain evidence="1 2">DSM 11099</strain>
    </source>
</reference>
<dbReference type="AlphaFoldDB" id="A0A7W9S3E3"/>
<evidence type="ECO:0000313" key="2">
    <source>
        <dbReference type="Proteomes" id="UP000533306"/>
    </source>
</evidence>
<accession>A0A7W9S3E3</accession>
<dbReference type="Proteomes" id="UP000533306">
    <property type="component" value="Unassembled WGS sequence"/>
</dbReference>
<proteinExistence type="predicted"/>
<protein>
    <recommendedName>
        <fullName evidence="3">Antifreeze protein</fullName>
    </recommendedName>
</protein>
<dbReference type="RefSeq" id="WP_183828410.1">
    <property type="nucleotide sequence ID" value="NZ_JACHEU010000001.1"/>
</dbReference>
<gene>
    <name evidence="1" type="ORF">HNR59_001623</name>
</gene>
<name>A0A7W9S3E3_9HYPH</name>
<keyword evidence="2" id="KW-1185">Reference proteome</keyword>
<sequence length="81" mass="9167">MHRLWFNMAMLGIEAQQVIWLRTMKLAMGGKRGEREARRMVSEKVAAAGQASVQIARGASPDKVVKGYRKKVRANARRLSR</sequence>
<comment type="caution">
    <text evidence="1">The sequence shown here is derived from an EMBL/GenBank/DDBJ whole genome shotgun (WGS) entry which is preliminary data.</text>
</comment>
<dbReference type="EMBL" id="JACHEU010000001">
    <property type="protein sequence ID" value="MBB6012278.1"/>
    <property type="molecule type" value="Genomic_DNA"/>
</dbReference>
<organism evidence="1 2">
    <name type="scientific">Aquamicrobium lusatiense</name>
    <dbReference type="NCBI Taxonomy" id="89772"/>
    <lineage>
        <taxon>Bacteria</taxon>
        <taxon>Pseudomonadati</taxon>
        <taxon>Pseudomonadota</taxon>
        <taxon>Alphaproteobacteria</taxon>
        <taxon>Hyphomicrobiales</taxon>
        <taxon>Phyllobacteriaceae</taxon>
        <taxon>Aquamicrobium</taxon>
    </lineage>
</organism>
<evidence type="ECO:0000313" key="1">
    <source>
        <dbReference type="EMBL" id="MBB6012278.1"/>
    </source>
</evidence>
<evidence type="ECO:0008006" key="3">
    <source>
        <dbReference type="Google" id="ProtNLM"/>
    </source>
</evidence>